<sequence>MAHPPAPAPTAAPAPSHGHSTPTEAIAGFIFVKIPVNRRHDEADPLHRREDTIDQMLRAQGLGLVVGWGDSLGERRPDGQRPAAYIRIDINAHDVQATRSALRALLPTLGAPAGTEIHYTLAGHSLRDMALETGWQLEQLFAPLKNRPNP</sequence>
<proteinExistence type="predicted"/>
<organism evidence="2 3">
    <name type="scientific">Acidovorax carolinensis</name>
    <dbReference type="NCBI Taxonomy" id="553814"/>
    <lineage>
        <taxon>Bacteria</taxon>
        <taxon>Pseudomonadati</taxon>
        <taxon>Pseudomonadota</taxon>
        <taxon>Betaproteobacteria</taxon>
        <taxon>Burkholderiales</taxon>
        <taxon>Comamonadaceae</taxon>
        <taxon>Acidovorax</taxon>
    </lineage>
</organism>
<dbReference type="RefSeq" id="WP_086911391.1">
    <property type="nucleotide sequence ID" value="NZ_CP021359.1"/>
</dbReference>
<dbReference type="OrthoDB" id="8537163at2"/>
<protein>
    <submittedName>
        <fullName evidence="2">Uncharacterized protein</fullName>
    </submittedName>
</protein>
<keyword evidence="3" id="KW-1185">Reference proteome</keyword>
<dbReference type="KEGG" id="acid:CBP33_03425"/>
<gene>
    <name evidence="2" type="ORF">CBP36_03835</name>
</gene>
<evidence type="ECO:0000313" key="3">
    <source>
        <dbReference type="Proteomes" id="UP000194440"/>
    </source>
</evidence>
<reference evidence="2" key="1">
    <citation type="submission" date="2017-05" db="EMBL/GenBank/DDBJ databases">
        <title>Polyphasic characterization of four soil-derived phenanthrene-degrading Acidovorax strains and proposal of Acidovorax phenanthrenivorans sp. nov.</title>
        <authorList>
            <person name="Singleton D."/>
            <person name="Lee J."/>
            <person name="Dickey A.N."/>
            <person name="Stroud A."/>
            <person name="Scholl E.H."/>
            <person name="Wright F.A."/>
            <person name="Aitken M.D."/>
        </authorList>
    </citation>
    <scope>NUCLEOTIDE SEQUENCE</scope>
    <source>
        <strain evidence="2">P4</strain>
    </source>
</reference>
<dbReference type="KEGG" id="acis:CBP35_15105"/>
<dbReference type="EMBL" id="CP021366">
    <property type="protein sequence ID" value="ART58110.1"/>
    <property type="molecule type" value="Genomic_DNA"/>
</dbReference>
<feature type="region of interest" description="Disordered" evidence="1">
    <location>
        <begin position="1"/>
        <end position="22"/>
    </location>
</feature>
<dbReference type="AlphaFoldDB" id="A0A240TQ86"/>
<evidence type="ECO:0000256" key="1">
    <source>
        <dbReference type="SAM" id="MobiDB-lite"/>
    </source>
</evidence>
<dbReference type="Proteomes" id="UP000194440">
    <property type="component" value="Chromosome"/>
</dbReference>
<feature type="compositionally biased region" description="Pro residues" evidence="1">
    <location>
        <begin position="1"/>
        <end position="12"/>
    </location>
</feature>
<accession>A0A240UAQ6</accession>
<evidence type="ECO:0000313" key="2">
    <source>
        <dbReference type="EMBL" id="ART58110.1"/>
    </source>
</evidence>
<accession>A0A240TQ86</accession>
<name>A0A240TQ86_9BURK</name>
<dbReference type="KEGG" id="acip:CBP36_03835"/>